<dbReference type="OrthoDB" id="5840260at2"/>
<dbReference type="Pfam" id="PF10995">
    <property type="entry name" value="CBP_BcsE"/>
    <property type="match status" value="1"/>
</dbReference>
<dbReference type="HOGENOM" id="CLU_425599_0_0_4"/>
<gene>
    <name evidence="2" type="ORF">Cenrod_0357</name>
</gene>
<dbReference type="GO" id="GO:0035438">
    <property type="term" value="F:cyclic-di-GMP binding"/>
    <property type="evidence" value="ECO:0007669"/>
    <property type="project" value="InterPro"/>
</dbReference>
<feature type="region of interest" description="Disordered" evidence="1">
    <location>
        <begin position="234"/>
        <end position="258"/>
    </location>
</feature>
<dbReference type="STRING" id="946483.Cenrod_0357"/>
<organism evidence="2 3">
    <name type="scientific">Candidatus Symbiobacter mobilis CR</name>
    <dbReference type="NCBI Taxonomy" id="946483"/>
    <lineage>
        <taxon>Bacteria</taxon>
        <taxon>Pseudomonadati</taxon>
        <taxon>Pseudomonadota</taxon>
        <taxon>Betaproteobacteria</taxon>
        <taxon>Burkholderiales</taxon>
        <taxon>Comamonadaceae</taxon>
    </lineage>
</organism>
<proteinExistence type="predicted"/>
<evidence type="ECO:0000256" key="1">
    <source>
        <dbReference type="SAM" id="MobiDB-lite"/>
    </source>
</evidence>
<dbReference type="eggNOG" id="ENOG502Z9EC">
    <property type="taxonomic scope" value="Bacteria"/>
</dbReference>
<protein>
    <submittedName>
        <fullName evidence="2">Cellulose biosynthesis protein BcsE</fullName>
    </submittedName>
</protein>
<dbReference type="EMBL" id="CP004885">
    <property type="protein sequence ID" value="AGX86480.1"/>
    <property type="molecule type" value="Genomic_DNA"/>
</dbReference>
<evidence type="ECO:0000313" key="3">
    <source>
        <dbReference type="Proteomes" id="UP000017184"/>
    </source>
</evidence>
<reference evidence="2" key="1">
    <citation type="journal article" date="2013" name="Genome Biol.">
        <title>Genomic analysis reveals key aspects of prokaryotic symbiosis in the phototrophic consortium "Chlorochromatium aggregatum".</title>
        <authorList>
            <person name="Liu Z."/>
            <person name="Muller J."/>
            <person name="Li T."/>
            <person name="Alvey R.M."/>
            <person name="Vogl K."/>
            <person name="Frigaard N.U."/>
            <person name="Rockwell N.C."/>
            <person name="Boyd E.S."/>
            <person name="Tomsho L.P."/>
            <person name="Schuster S.C."/>
            <person name="Henke P."/>
            <person name="Rohde M."/>
            <person name="Overmann J."/>
            <person name="Bryant D.A."/>
        </authorList>
    </citation>
    <scope>NUCLEOTIDE SEQUENCE [LARGE SCALE GENOMIC DNA]</scope>
    <source>
        <strain evidence="2">CR</strain>
    </source>
</reference>
<dbReference type="InterPro" id="IPR017745">
    <property type="entry name" value="BcsE"/>
</dbReference>
<name>U5N5E5_9BURK</name>
<sequence>MDTFPADTQTVRLAIPGLPNLTDGLAAGGVYILVAETAAARFPMLASNLGDALASGIPCVLLLPAPPEVFLQRIESYRTLQVGHAISMHQLQVFLLQDEFAKKIFRFGADAFVAELDHFSVQDGGYLLFDQADDLLSLHDVILALDQVAVLHRWASARRITILLVLTRTSDTHDNTINALMDQLNGVARLAASRNGLELSFDYWQSRDGTVAGRSFQLTTADAGLYHASAARMGNTDDGTASEARADRDAPPPDTGETRYFYMDPDVDALVQQTPGVWQRVDTLVGMMHATRNLRSAICILIYERNTVLRQLAEAVHTLRMGMGRYARIIVQEKAASLRYQNEALLLRLGLNLVIHRDVPLARYPLLLDSLKGQIFSRDVDINFEAALSSVLPTRLHGYLLPQRFAQEAQQILDRASTLNIPCSLVIGQPCTGIPMADIIANVGISRPGDLITADEHCCYLFLNACPQTVLPETLERLFKVRHDATGAEGSSASGVDAILTHLRFIVQPEEIQLELEALAHLAQRSTLPDYSALAALSAEQVEALTAQSTQPATPPMTRTMPTHRTVELATAPVQPTPPVVSPRAEAVAANVAVKVAAKVARPDPDPEPVLYKYAGDGEVVVVAKENIPRARRSARMSSGSPG</sequence>
<dbReference type="RefSeq" id="WP_022771301.1">
    <property type="nucleotide sequence ID" value="NC_022576.1"/>
</dbReference>
<dbReference type="Proteomes" id="UP000017184">
    <property type="component" value="Chromosome"/>
</dbReference>
<evidence type="ECO:0000313" key="2">
    <source>
        <dbReference type="EMBL" id="AGX86480.1"/>
    </source>
</evidence>
<dbReference type="AlphaFoldDB" id="U5N5E5"/>
<keyword evidence="3" id="KW-1185">Reference proteome</keyword>
<dbReference type="KEGG" id="cbx:Cenrod_0357"/>
<accession>U5N5E5</accession>